<dbReference type="PROSITE" id="PS00101">
    <property type="entry name" value="HEXAPEP_TRANSFERASES"/>
    <property type="match status" value="1"/>
</dbReference>
<reference evidence="10 11" key="1">
    <citation type="submission" date="2019-07" db="EMBL/GenBank/DDBJ databases">
        <title>Qingshengfaniella alkalisoli gen. nov., sp. nov., isolated from saline soil.</title>
        <authorList>
            <person name="Xu L."/>
            <person name="Huang X.-X."/>
            <person name="Sun J.-Q."/>
        </authorList>
    </citation>
    <scope>NUCLEOTIDE SEQUENCE [LARGE SCALE GENOMIC DNA]</scope>
    <source>
        <strain evidence="10 11">DSM 27279</strain>
    </source>
</reference>
<name>A0A556AU31_9BURK</name>
<comment type="caution">
    <text evidence="10">The sequence shown here is derived from an EMBL/GenBank/DDBJ whole genome shotgun (WGS) entry which is preliminary data.</text>
</comment>
<proteinExistence type="inferred from homology"/>
<comment type="function">
    <text evidence="6">Acetyltransferase implicated in the O-acetylation of Nod factors.</text>
</comment>
<evidence type="ECO:0000256" key="7">
    <source>
        <dbReference type="ARBA" id="ARBA00067695"/>
    </source>
</evidence>
<evidence type="ECO:0000256" key="8">
    <source>
        <dbReference type="SAM" id="MobiDB-lite"/>
    </source>
</evidence>
<keyword evidence="3 10" id="KW-0808">Transferase</keyword>
<dbReference type="Pfam" id="PF00132">
    <property type="entry name" value="Hexapep"/>
    <property type="match status" value="1"/>
</dbReference>
<dbReference type="InterPro" id="IPR011004">
    <property type="entry name" value="Trimer_LpxA-like_sf"/>
</dbReference>
<dbReference type="RefSeq" id="WP_143947902.1">
    <property type="nucleotide sequence ID" value="NZ_BAABMB010000002.1"/>
</dbReference>
<evidence type="ECO:0000256" key="5">
    <source>
        <dbReference type="ARBA" id="ARBA00023315"/>
    </source>
</evidence>
<feature type="domain" description="Maltose/galactoside acetyltransferase" evidence="9">
    <location>
        <begin position="5"/>
        <end position="59"/>
    </location>
</feature>
<accession>A0A556AU31</accession>
<keyword evidence="2" id="KW-0536">Nodulation</keyword>
<dbReference type="GO" id="GO:0016407">
    <property type="term" value="F:acetyltransferase activity"/>
    <property type="evidence" value="ECO:0007669"/>
    <property type="project" value="InterPro"/>
</dbReference>
<protein>
    <recommendedName>
        <fullName evidence="7">Nodulation protein L</fullName>
    </recommendedName>
</protein>
<dbReference type="InterPro" id="IPR001451">
    <property type="entry name" value="Hexapep"/>
</dbReference>
<evidence type="ECO:0000256" key="2">
    <source>
        <dbReference type="ARBA" id="ARBA00022458"/>
    </source>
</evidence>
<keyword evidence="5" id="KW-0012">Acyltransferase</keyword>
<gene>
    <name evidence="10" type="ORF">FOZ76_09460</name>
</gene>
<dbReference type="PANTHER" id="PTHR23416">
    <property type="entry name" value="SIALIC ACID SYNTHASE-RELATED"/>
    <property type="match status" value="1"/>
</dbReference>
<dbReference type="EMBL" id="VLTJ01000016">
    <property type="protein sequence ID" value="TSH96452.1"/>
    <property type="molecule type" value="Genomic_DNA"/>
</dbReference>
<evidence type="ECO:0000256" key="3">
    <source>
        <dbReference type="ARBA" id="ARBA00022679"/>
    </source>
</evidence>
<evidence type="ECO:0000256" key="1">
    <source>
        <dbReference type="ARBA" id="ARBA00007274"/>
    </source>
</evidence>
<dbReference type="Proteomes" id="UP000318405">
    <property type="component" value="Unassembled WGS sequence"/>
</dbReference>
<sequence length="204" mass="21473">MRSEKDKMLAGELYDASAAELQADLAACQAWLHRYNASLALPLEQRRALLAERLRHVGAHAAVRPPFHCDYGYNITLGDGVFLNFNCVILDVVEVVIGSKTQIAPGVQILAADHPRDAAQRASGLEFGRPVRIGSNVWIGAGALILPGVSIGDDALVGAGSVVTRDVPAGATVMGNPARVDGRRGTESANDCRSATPARPGEPS</sequence>
<evidence type="ECO:0000313" key="10">
    <source>
        <dbReference type="EMBL" id="TSH96452.1"/>
    </source>
</evidence>
<evidence type="ECO:0000256" key="4">
    <source>
        <dbReference type="ARBA" id="ARBA00022737"/>
    </source>
</evidence>
<dbReference type="Pfam" id="PF12464">
    <property type="entry name" value="Mac"/>
    <property type="match status" value="1"/>
</dbReference>
<dbReference type="SMART" id="SM01266">
    <property type="entry name" value="Mac"/>
    <property type="match status" value="1"/>
</dbReference>
<dbReference type="GO" id="GO:0008374">
    <property type="term" value="F:O-acyltransferase activity"/>
    <property type="evidence" value="ECO:0007669"/>
    <property type="project" value="TreeGrafter"/>
</dbReference>
<evidence type="ECO:0000256" key="6">
    <source>
        <dbReference type="ARBA" id="ARBA00055587"/>
    </source>
</evidence>
<organism evidence="10 11">
    <name type="scientific">Verticiella sediminum</name>
    <dbReference type="NCBI Taxonomy" id="1247510"/>
    <lineage>
        <taxon>Bacteria</taxon>
        <taxon>Pseudomonadati</taxon>
        <taxon>Pseudomonadota</taxon>
        <taxon>Betaproteobacteria</taxon>
        <taxon>Burkholderiales</taxon>
        <taxon>Alcaligenaceae</taxon>
        <taxon>Verticiella</taxon>
    </lineage>
</organism>
<dbReference type="FunFam" id="2.160.10.10:FF:000025">
    <property type="entry name" value="Hexapeptide-repeat containing-acetyltransferase"/>
    <property type="match status" value="1"/>
</dbReference>
<dbReference type="InterPro" id="IPR018357">
    <property type="entry name" value="Hexapep_transf_CS"/>
</dbReference>
<comment type="similarity">
    <text evidence="1">Belongs to the transferase hexapeptide repeat family.</text>
</comment>
<dbReference type="OrthoDB" id="8612290at2"/>
<dbReference type="AlphaFoldDB" id="A0A556AU31"/>
<dbReference type="InterPro" id="IPR024688">
    <property type="entry name" value="Mac_dom"/>
</dbReference>
<dbReference type="SUPFAM" id="SSF51161">
    <property type="entry name" value="Trimeric LpxA-like enzymes"/>
    <property type="match status" value="1"/>
</dbReference>
<evidence type="ECO:0000313" key="11">
    <source>
        <dbReference type="Proteomes" id="UP000318405"/>
    </source>
</evidence>
<dbReference type="CDD" id="cd03357">
    <property type="entry name" value="LbH_MAT_GAT"/>
    <property type="match status" value="1"/>
</dbReference>
<dbReference type="GO" id="GO:0005829">
    <property type="term" value="C:cytosol"/>
    <property type="evidence" value="ECO:0007669"/>
    <property type="project" value="TreeGrafter"/>
</dbReference>
<dbReference type="InterPro" id="IPR051159">
    <property type="entry name" value="Hexapeptide_acetyltransf"/>
</dbReference>
<keyword evidence="4" id="KW-0677">Repeat</keyword>
<dbReference type="PANTHER" id="PTHR23416:SF23">
    <property type="entry name" value="ACETYLTRANSFERASE C18B11.09C-RELATED"/>
    <property type="match status" value="1"/>
</dbReference>
<feature type="region of interest" description="Disordered" evidence="8">
    <location>
        <begin position="174"/>
        <end position="204"/>
    </location>
</feature>
<evidence type="ECO:0000259" key="9">
    <source>
        <dbReference type="SMART" id="SM01266"/>
    </source>
</evidence>
<keyword evidence="11" id="KW-1185">Reference proteome</keyword>
<dbReference type="Gene3D" id="2.160.10.10">
    <property type="entry name" value="Hexapeptide repeat proteins"/>
    <property type="match status" value="1"/>
</dbReference>